<gene>
    <name evidence="11" type="ORF">M5K25_002950</name>
</gene>
<keyword evidence="4" id="KW-0808">Transferase</keyword>
<keyword evidence="5" id="KW-0949">S-adenosyl-L-methionine</keyword>
<keyword evidence="3" id="KW-0963">Cytoplasm</keyword>
<dbReference type="Proteomes" id="UP001552299">
    <property type="component" value="Unassembled WGS sequence"/>
</dbReference>
<evidence type="ECO:0000256" key="2">
    <source>
        <dbReference type="ARBA" id="ARBA00012386"/>
    </source>
</evidence>
<dbReference type="Gene3D" id="1.25.10.10">
    <property type="entry name" value="Leucine-rich Repeat Variant"/>
    <property type="match status" value="1"/>
</dbReference>
<dbReference type="InterPro" id="IPR005636">
    <property type="entry name" value="DTW"/>
</dbReference>
<dbReference type="PROSITE" id="PS50021">
    <property type="entry name" value="CH"/>
    <property type="match status" value="1"/>
</dbReference>
<dbReference type="SUPFAM" id="SSF47576">
    <property type="entry name" value="Calponin-homology domain, CH-domain"/>
    <property type="match status" value="1"/>
</dbReference>
<evidence type="ECO:0000256" key="4">
    <source>
        <dbReference type="ARBA" id="ARBA00022679"/>
    </source>
</evidence>
<feature type="domain" description="Calponin-homology (CH)" evidence="10">
    <location>
        <begin position="547"/>
        <end position="659"/>
    </location>
</feature>
<evidence type="ECO:0000256" key="5">
    <source>
        <dbReference type="ARBA" id="ARBA00022691"/>
    </source>
</evidence>
<dbReference type="GO" id="GO:0016432">
    <property type="term" value="F:tRNA-uridine aminocarboxypropyltransferase activity"/>
    <property type="evidence" value="ECO:0007669"/>
    <property type="project" value="UniProtKB-EC"/>
</dbReference>
<dbReference type="InterPro" id="IPR011989">
    <property type="entry name" value="ARM-like"/>
</dbReference>
<dbReference type="SUPFAM" id="SSF52540">
    <property type="entry name" value="P-loop containing nucleoside triphosphate hydrolases"/>
    <property type="match status" value="1"/>
</dbReference>
<dbReference type="Pfam" id="PF00612">
    <property type="entry name" value="IQ"/>
    <property type="match status" value="5"/>
</dbReference>
<accession>A0ABD0VW78</accession>
<dbReference type="InterPro" id="IPR001715">
    <property type="entry name" value="CH_dom"/>
</dbReference>
<dbReference type="InterPro" id="IPR051185">
    <property type="entry name" value="ASPM"/>
</dbReference>
<proteinExistence type="predicted"/>
<name>A0ABD0VW78_DENTH</name>
<evidence type="ECO:0000313" key="11">
    <source>
        <dbReference type="EMBL" id="KAL0926707.1"/>
    </source>
</evidence>
<comment type="caution">
    <text evidence="11">The sequence shown here is derived from an EMBL/GenBank/DDBJ whole genome shotgun (WGS) entry which is preliminary data.</text>
</comment>
<dbReference type="InterPro" id="IPR000225">
    <property type="entry name" value="Armadillo"/>
</dbReference>
<keyword evidence="8" id="KW-0112">Calmodulin-binding</keyword>
<dbReference type="InterPro" id="IPR027417">
    <property type="entry name" value="P-loop_NTPase"/>
</dbReference>
<evidence type="ECO:0000256" key="7">
    <source>
        <dbReference type="ARBA" id="ARBA00022737"/>
    </source>
</evidence>
<evidence type="ECO:0000313" key="12">
    <source>
        <dbReference type="Proteomes" id="UP001552299"/>
    </source>
</evidence>
<dbReference type="Gene3D" id="1.20.5.190">
    <property type="match status" value="2"/>
</dbReference>
<dbReference type="InterPro" id="IPR016024">
    <property type="entry name" value="ARM-type_fold"/>
</dbReference>
<evidence type="ECO:0000256" key="3">
    <source>
        <dbReference type="ARBA" id="ARBA00022490"/>
    </source>
</evidence>
<dbReference type="InterPro" id="IPR036872">
    <property type="entry name" value="CH_dom_sf"/>
</dbReference>
<dbReference type="GO" id="GO:0005737">
    <property type="term" value="C:cytoplasm"/>
    <property type="evidence" value="ECO:0007669"/>
    <property type="project" value="UniProtKB-SubCell"/>
</dbReference>
<reference evidence="11 12" key="1">
    <citation type="journal article" date="2024" name="Plant Biotechnol. J.">
        <title>Dendrobium thyrsiflorum genome and its molecular insights into genes involved in important horticultural traits.</title>
        <authorList>
            <person name="Chen B."/>
            <person name="Wang J.Y."/>
            <person name="Zheng P.J."/>
            <person name="Li K.L."/>
            <person name="Liang Y.M."/>
            <person name="Chen X.F."/>
            <person name="Zhang C."/>
            <person name="Zhao X."/>
            <person name="He X."/>
            <person name="Zhang G.Q."/>
            <person name="Liu Z.J."/>
            <person name="Xu Q."/>
        </authorList>
    </citation>
    <scope>NUCLEOTIDE SEQUENCE [LARGE SCALE GENOMIC DNA]</scope>
    <source>
        <strain evidence="11">GZMU011</strain>
    </source>
</reference>
<evidence type="ECO:0000256" key="6">
    <source>
        <dbReference type="ARBA" id="ARBA00022694"/>
    </source>
</evidence>
<evidence type="ECO:0000256" key="9">
    <source>
        <dbReference type="ARBA" id="ARBA00048718"/>
    </source>
</evidence>
<dbReference type="SMART" id="SM00185">
    <property type="entry name" value="ARM"/>
    <property type="match status" value="1"/>
</dbReference>
<dbReference type="Gene3D" id="1.10.418.10">
    <property type="entry name" value="Calponin-like domain"/>
    <property type="match status" value="1"/>
</dbReference>
<keyword evidence="6" id="KW-0819">tRNA processing</keyword>
<dbReference type="GO" id="GO:0005516">
    <property type="term" value="F:calmodulin binding"/>
    <property type="evidence" value="ECO:0007669"/>
    <property type="project" value="UniProtKB-KW"/>
</dbReference>
<dbReference type="SMART" id="SM01144">
    <property type="entry name" value="DTW"/>
    <property type="match status" value="1"/>
</dbReference>
<dbReference type="GO" id="GO:0008033">
    <property type="term" value="P:tRNA processing"/>
    <property type="evidence" value="ECO:0007669"/>
    <property type="project" value="UniProtKB-KW"/>
</dbReference>
<dbReference type="SUPFAM" id="SSF48371">
    <property type="entry name" value="ARM repeat"/>
    <property type="match status" value="1"/>
</dbReference>
<comment type="catalytic activity">
    <reaction evidence="9">
        <text>a uridine in tRNA + S-adenosyl-L-methionine = a 3-[(3S)-3-amino-3-carboxypropyl]uridine in tRNA + S-methyl-5'-thioadenosine + H(+)</text>
        <dbReference type="Rhea" id="RHEA:62432"/>
        <dbReference type="Rhea" id="RHEA-COMP:13339"/>
        <dbReference type="Rhea" id="RHEA-COMP:16092"/>
        <dbReference type="ChEBI" id="CHEBI:15378"/>
        <dbReference type="ChEBI" id="CHEBI:17509"/>
        <dbReference type="ChEBI" id="CHEBI:59789"/>
        <dbReference type="ChEBI" id="CHEBI:65315"/>
        <dbReference type="ChEBI" id="CHEBI:82930"/>
        <dbReference type="EC" id="2.5.1.25"/>
    </reaction>
</comment>
<evidence type="ECO:0000256" key="8">
    <source>
        <dbReference type="ARBA" id="ARBA00022860"/>
    </source>
</evidence>
<dbReference type="PROSITE" id="PS50096">
    <property type="entry name" value="IQ"/>
    <property type="match status" value="4"/>
</dbReference>
<dbReference type="Pfam" id="PF00307">
    <property type="entry name" value="CH"/>
    <property type="match status" value="1"/>
</dbReference>
<dbReference type="PANTHER" id="PTHR22706:SF1">
    <property type="entry name" value="ASSEMBLY FACTOR FOR SPINDLE MICROTUBULES"/>
    <property type="match status" value="1"/>
</dbReference>
<dbReference type="CDD" id="cd21223">
    <property type="entry name" value="CH_ASPM_rpt1"/>
    <property type="match status" value="1"/>
</dbReference>
<dbReference type="PANTHER" id="PTHR22706">
    <property type="entry name" value="ASSEMBLY FACTOR FOR SPINDLE MICROTUBULES"/>
    <property type="match status" value="1"/>
</dbReference>
<evidence type="ECO:0000259" key="10">
    <source>
        <dbReference type="PROSITE" id="PS50021"/>
    </source>
</evidence>
<keyword evidence="12" id="KW-1185">Reference proteome</keyword>
<keyword evidence="7" id="KW-0677">Repeat</keyword>
<sequence length="1300" mass="148470">MGSEGTARRPFCHRCSKPARICLCDRLKSPPLDNSIGVTILQHSLEKTHPLNSSRVARLGLKNLRVVPVTDVIFQAQFLVRPLEPNHDCSSSHIAGDHNEMPVCDERLGFSSRRSVICTNLEASLRSGFVIDRFQSERLSFHPGMSESEEELNLSQAISDVSNDYDQIGETRIDDEVTSSFSKYTVTYSSKYIMVAIDKAAKPDIGWILNYPVGKAAISNGFMVRKLQRKKFLQNSEELKDSEEFNLVIPSGSALLFPSSNAIELAEVDHEVKHLIVLDGTWAKARRMYYENPWLKLLPHLKLDQRKESLYSDVRHQPKAGYLSTVESIVCALKALGNDMEGLDEILEVFGSMIRDQRRCKDEKFKAMSKRTWPLRMNIDEGRLKMKPHCPLVTDLAVRDKAIKVLMSYNPLWLQIGFHILFGGDSLLLNNGDQDEHFLKEFTEKHFLAHAGIARTHALNKSVGGLYRPGYYEALGSVILKRFLLLAIALDKAKCESSLPIKHGIDSIDGGSPLLFTRQSHIKSSRQIIREFLMDSMHGEGDLLAHLATLGCKVNYIQSSLCECEFTVKNIFEDLQDGILLCRVVQLLQCNETILSKVVSPSDNPKKKLQNCTTAMQYLKDFGVPMSDSDGVRITAEDIANGDKELTCSILWNVFVHLQVPLLINRTSLLKEIAKIKGSDAEHLKSNSINEMNLLLHWIQEVCVTQNMEVHSSSSLTDGRALTSLMKFYFGNDIYKLLFEKENEDVYNDDRNRHFGCLPPTLFGIAFVQIVTAMLGNPPEVFHPCDIFDEDPYFDERSALILFVFLASRLISADKSDIVNSFRFSQQACQSSMPRRSSISRPLHLQSDSSRSTNNLTELFFPHNKEDFGTYSPEAIIHKVKHIQIRWRGLIERRKYLQLKCAASILQAFVRCNLARRRILGASNLRFSMVHRRSYDVINDGFINNFELRILIGSVIKLQRWWKRQLLHKSRMHAVISIQSFVRGWIARRAAAKRKQNISMIQRLWRNIYLNRLKKRSVLAIQACIRGWITRETAAKKKCCILKIQAYVRGWIARQKAARNKHDIVLIQSCWKGYLARKHSRPQLLNLRHRMKLSAANVNDEMRLINRLVVALSELLGHRSISNIRHTCATLDIATELSQKCCETLVDAGAIDILLKQIQLLNRGIPDQEVLKHVLSTLTNIVRYKHLSQVLINTPRSIEIIFQEMLRNKSEGFLISCQLLKRVCSTEEGLEAVRKLRGHVKRLNNITVGLERKAKFLERNARLNHQRNHTVRRLREAISLMSLIISAASFKDNYKFMKKI</sequence>
<dbReference type="InterPro" id="IPR000048">
    <property type="entry name" value="IQ_motif_EF-hand-BS"/>
</dbReference>
<dbReference type="Pfam" id="PF03942">
    <property type="entry name" value="DTW"/>
    <property type="match status" value="1"/>
</dbReference>
<protein>
    <recommendedName>
        <fullName evidence="2">tRNA-uridine aminocarboxypropyltransferase</fullName>
        <ecNumber evidence="2">2.5.1.25</ecNumber>
    </recommendedName>
</protein>
<dbReference type="EC" id="2.5.1.25" evidence="2"/>
<dbReference type="SMART" id="SM00015">
    <property type="entry name" value="IQ"/>
    <property type="match status" value="6"/>
</dbReference>
<comment type="subcellular location">
    <subcellularLocation>
        <location evidence="1">Cytoplasm</location>
    </subcellularLocation>
</comment>
<organism evidence="11 12">
    <name type="scientific">Dendrobium thyrsiflorum</name>
    <name type="common">Pinecone-like raceme dendrobium</name>
    <name type="synonym">Orchid</name>
    <dbReference type="NCBI Taxonomy" id="117978"/>
    <lineage>
        <taxon>Eukaryota</taxon>
        <taxon>Viridiplantae</taxon>
        <taxon>Streptophyta</taxon>
        <taxon>Embryophyta</taxon>
        <taxon>Tracheophyta</taxon>
        <taxon>Spermatophyta</taxon>
        <taxon>Magnoliopsida</taxon>
        <taxon>Liliopsida</taxon>
        <taxon>Asparagales</taxon>
        <taxon>Orchidaceae</taxon>
        <taxon>Epidendroideae</taxon>
        <taxon>Malaxideae</taxon>
        <taxon>Dendrobiinae</taxon>
        <taxon>Dendrobium</taxon>
    </lineage>
</organism>
<evidence type="ECO:0000256" key="1">
    <source>
        <dbReference type="ARBA" id="ARBA00004496"/>
    </source>
</evidence>
<dbReference type="EMBL" id="JANQDX010000003">
    <property type="protein sequence ID" value="KAL0926707.1"/>
    <property type="molecule type" value="Genomic_DNA"/>
</dbReference>